<dbReference type="EMBL" id="UYYB01104848">
    <property type="protein sequence ID" value="VDM79359.1"/>
    <property type="molecule type" value="Genomic_DNA"/>
</dbReference>
<dbReference type="GO" id="GO:0008449">
    <property type="term" value="F:N-acetylglucosamine-6-sulfatase activity"/>
    <property type="evidence" value="ECO:0007669"/>
    <property type="project" value="TreeGrafter"/>
</dbReference>
<dbReference type="InterPro" id="IPR017850">
    <property type="entry name" value="Alkaline_phosphatase_core_sf"/>
</dbReference>
<dbReference type="PANTHER" id="PTHR43108">
    <property type="entry name" value="N-ACETYLGLUCOSAMINE-6-SULFATASE FAMILY MEMBER"/>
    <property type="match status" value="1"/>
</dbReference>
<proteinExistence type="inferred from homology"/>
<evidence type="ECO:0000313" key="2">
    <source>
        <dbReference type="EMBL" id="VDM79359.1"/>
    </source>
</evidence>
<accession>A0A3P7JHJ9</accession>
<dbReference type="OrthoDB" id="96314at2759"/>
<sequence>MVNSASAKTQTSLFSALPSNTYWCLRTINKEENFLYCEFVTEFVSFYDLNEDPYQARLLHNVVYSLDMDVLEKLSERLRHLRECKGASCELYSSSNWEQHISKSSAIPNEGKGNMYFLDNYLHNGIHSSTIGRSLRASYEVATL</sequence>
<dbReference type="PANTHER" id="PTHR43108:SF16">
    <property type="entry name" value="EXTRACELLULAR SULFATASE SULF-1 HOMOLOG"/>
    <property type="match status" value="1"/>
</dbReference>
<keyword evidence="3" id="KW-1185">Reference proteome</keyword>
<reference evidence="2 3" key="1">
    <citation type="submission" date="2018-11" db="EMBL/GenBank/DDBJ databases">
        <authorList>
            <consortium name="Pathogen Informatics"/>
        </authorList>
    </citation>
    <scope>NUCLEOTIDE SEQUENCE [LARGE SCALE GENOMIC DNA]</scope>
</reference>
<comment type="similarity">
    <text evidence="1">Belongs to the sulfatase family.</text>
</comment>
<dbReference type="GO" id="GO:0005539">
    <property type="term" value="F:glycosaminoglycan binding"/>
    <property type="evidence" value="ECO:0007669"/>
    <property type="project" value="TreeGrafter"/>
</dbReference>
<evidence type="ECO:0000256" key="1">
    <source>
        <dbReference type="ARBA" id="ARBA00008779"/>
    </source>
</evidence>
<protein>
    <submittedName>
        <fullName evidence="2">Uncharacterized protein</fullName>
    </submittedName>
</protein>
<evidence type="ECO:0000313" key="3">
    <source>
        <dbReference type="Proteomes" id="UP000270094"/>
    </source>
</evidence>
<organism evidence="2 3">
    <name type="scientific">Strongylus vulgaris</name>
    <name type="common">Blood worm</name>
    <dbReference type="NCBI Taxonomy" id="40348"/>
    <lineage>
        <taxon>Eukaryota</taxon>
        <taxon>Metazoa</taxon>
        <taxon>Ecdysozoa</taxon>
        <taxon>Nematoda</taxon>
        <taxon>Chromadorea</taxon>
        <taxon>Rhabditida</taxon>
        <taxon>Rhabditina</taxon>
        <taxon>Rhabditomorpha</taxon>
        <taxon>Strongyloidea</taxon>
        <taxon>Strongylidae</taxon>
        <taxon>Strongylus</taxon>
    </lineage>
</organism>
<dbReference type="Proteomes" id="UP000270094">
    <property type="component" value="Unassembled WGS sequence"/>
</dbReference>
<dbReference type="AlphaFoldDB" id="A0A3P7JHJ9"/>
<gene>
    <name evidence="2" type="ORF">SVUK_LOCUS14357</name>
</gene>
<dbReference type="SUPFAM" id="SSF53649">
    <property type="entry name" value="Alkaline phosphatase-like"/>
    <property type="match status" value="1"/>
</dbReference>
<name>A0A3P7JHJ9_STRVU</name>